<organism evidence="2 3">
    <name type="scientific">Triparma columacea</name>
    <dbReference type="NCBI Taxonomy" id="722753"/>
    <lineage>
        <taxon>Eukaryota</taxon>
        <taxon>Sar</taxon>
        <taxon>Stramenopiles</taxon>
        <taxon>Ochrophyta</taxon>
        <taxon>Bolidophyceae</taxon>
        <taxon>Parmales</taxon>
        <taxon>Triparmaceae</taxon>
        <taxon>Triparma</taxon>
    </lineage>
</organism>
<sequence length="510" mass="57390">MPSKSSNSVSADFLAAVTWGESSIHQSTYQAANEYLNFEPTPIPITTVDPINETNQTSDEPSVASTEAPHYYAWDLLPPPPPTTSLEPKEKKRSTKITKQANKPKPKEIRFNSAADAINPPVPPPLPPKRNSISVQDEKREKKVEINEEDEVKVLPIEVFSGDSPSNFFISPEAAWRAVPTTESSSSFKWTTGHVSTSLASAKAGSKKNKKKNNVLKNNDVTSQRVFTFRGARKVLERCKVELEEAAKLPGKIAMEESKKELEKGLKRRSSIVELSDKNIIQDTTKADAVARRRNSSVELTRMLESRPMFLPDGRTRGKGETAGKVEKALQSRSTLEELVSKNVMKCSVREEEKGRERRKSIEDLTAIITKDVAHKENKQAVVKELAAPKTKPRKKKAKATIPKREYEGNWVTMNNTAHWNYAGGKEYKTNVASARRESRVKVMSEERTKAHSKAAEDAKIAPERYYGKYGQREVWAPRYPKGMGKMDRRTTTYKRDFVWPGYRPTKNGE</sequence>
<dbReference type="OrthoDB" id="199252at2759"/>
<evidence type="ECO:0000313" key="3">
    <source>
        <dbReference type="Proteomes" id="UP001165065"/>
    </source>
</evidence>
<evidence type="ECO:0000256" key="1">
    <source>
        <dbReference type="SAM" id="MobiDB-lite"/>
    </source>
</evidence>
<evidence type="ECO:0000313" key="2">
    <source>
        <dbReference type="EMBL" id="GMI47295.1"/>
    </source>
</evidence>
<keyword evidence="3" id="KW-1185">Reference proteome</keyword>
<dbReference type="Proteomes" id="UP001165065">
    <property type="component" value="Unassembled WGS sequence"/>
</dbReference>
<feature type="compositionally biased region" description="Polar residues" evidence="1">
    <location>
        <begin position="52"/>
        <end position="65"/>
    </location>
</feature>
<reference evidence="3" key="1">
    <citation type="journal article" date="2023" name="Commun. Biol.">
        <title>Genome analysis of Parmales, the sister group of diatoms, reveals the evolutionary specialization of diatoms from phago-mixotrophs to photoautotrophs.</title>
        <authorList>
            <person name="Ban H."/>
            <person name="Sato S."/>
            <person name="Yoshikawa S."/>
            <person name="Yamada K."/>
            <person name="Nakamura Y."/>
            <person name="Ichinomiya M."/>
            <person name="Sato N."/>
            <person name="Blanc-Mathieu R."/>
            <person name="Endo H."/>
            <person name="Kuwata A."/>
            <person name="Ogata H."/>
        </authorList>
    </citation>
    <scope>NUCLEOTIDE SEQUENCE [LARGE SCALE GENOMIC DNA]</scope>
</reference>
<proteinExistence type="predicted"/>
<feature type="region of interest" description="Disordered" evidence="1">
    <location>
        <begin position="72"/>
        <end position="144"/>
    </location>
</feature>
<gene>
    <name evidence="2" type="ORF">TrCOL_g9521</name>
</gene>
<feature type="compositionally biased region" description="Basic and acidic residues" evidence="1">
    <location>
        <begin position="435"/>
        <end position="457"/>
    </location>
</feature>
<name>A0A9W7GNP4_9STRA</name>
<feature type="region of interest" description="Disordered" evidence="1">
    <location>
        <begin position="46"/>
        <end position="65"/>
    </location>
</feature>
<feature type="region of interest" description="Disordered" evidence="1">
    <location>
        <begin position="434"/>
        <end position="457"/>
    </location>
</feature>
<protein>
    <submittedName>
        <fullName evidence="2">Uncharacterized protein</fullName>
    </submittedName>
</protein>
<comment type="caution">
    <text evidence="2">The sequence shown here is derived from an EMBL/GenBank/DDBJ whole genome shotgun (WGS) entry which is preliminary data.</text>
</comment>
<dbReference type="EMBL" id="BRYA01000337">
    <property type="protein sequence ID" value="GMI47295.1"/>
    <property type="molecule type" value="Genomic_DNA"/>
</dbReference>
<dbReference type="AlphaFoldDB" id="A0A9W7GNP4"/>
<accession>A0A9W7GNP4</accession>